<evidence type="ECO:0000256" key="1">
    <source>
        <dbReference type="ARBA" id="ARBA00000971"/>
    </source>
</evidence>
<dbReference type="InterPro" id="IPR001179">
    <property type="entry name" value="PPIase_FKBP_dom"/>
</dbReference>
<comment type="catalytic activity">
    <reaction evidence="1 4 5">
        <text>[protein]-peptidylproline (omega=180) = [protein]-peptidylproline (omega=0)</text>
        <dbReference type="Rhea" id="RHEA:16237"/>
        <dbReference type="Rhea" id="RHEA-COMP:10747"/>
        <dbReference type="Rhea" id="RHEA-COMP:10748"/>
        <dbReference type="ChEBI" id="CHEBI:83833"/>
        <dbReference type="ChEBI" id="CHEBI:83834"/>
        <dbReference type="EC" id="5.2.1.8"/>
    </reaction>
</comment>
<dbReference type="EC" id="5.2.1.8" evidence="5"/>
<reference evidence="9" key="1">
    <citation type="submission" date="2011-02" db="EMBL/GenBank/DDBJ databases">
        <title>Complete sequence of Spirochaeta sp. Buddy.</title>
        <authorList>
            <person name="Lucas S."/>
            <person name="Copeland A."/>
            <person name="Lapidus A."/>
            <person name="Cheng J.-F."/>
            <person name="Goodwin L."/>
            <person name="Pitluck S."/>
            <person name="Zeytun A."/>
            <person name="Detter J.C."/>
            <person name="Han C."/>
            <person name="Tapia R."/>
            <person name="Land M."/>
            <person name="Hauser L."/>
            <person name="Kyrpides N."/>
            <person name="Ivanova N."/>
            <person name="Mikhailova N."/>
            <person name="Pagani I."/>
            <person name="Ritalahti K.M."/>
            <person name="Loeffler F.E."/>
            <person name="Woyke T."/>
        </authorList>
    </citation>
    <scope>NUCLEOTIDE SEQUENCE [LARGE SCALE GENOMIC DNA]</scope>
    <source>
        <strain evidence="9">ATCC BAA-1886 / DSM 22777 / Buddy</strain>
    </source>
</reference>
<dbReference type="RefSeq" id="WP_013608701.1">
    <property type="nucleotide sequence ID" value="NC_015152.1"/>
</dbReference>
<organism evidence="8 9">
    <name type="scientific">Sphaerochaeta globosa (strain ATCC BAA-1886 / DSM 22777 / Buddy)</name>
    <name type="common">Spirochaeta sp. (strain Buddy)</name>
    <dbReference type="NCBI Taxonomy" id="158189"/>
    <lineage>
        <taxon>Bacteria</taxon>
        <taxon>Pseudomonadati</taxon>
        <taxon>Spirochaetota</taxon>
        <taxon>Spirochaetia</taxon>
        <taxon>Spirochaetales</taxon>
        <taxon>Sphaerochaetaceae</taxon>
        <taxon>Sphaerochaeta</taxon>
    </lineage>
</organism>
<dbReference type="InterPro" id="IPR002130">
    <property type="entry name" value="Cyclophilin-type_PPIase_dom"/>
</dbReference>
<dbReference type="AlphaFoldDB" id="F0RZV7"/>
<name>F0RZV7_SPHGB</name>
<dbReference type="PROSITE" id="PS50072">
    <property type="entry name" value="CSA_PPIASE_2"/>
    <property type="match status" value="1"/>
</dbReference>
<dbReference type="HOGENOM" id="CLU_012062_5_0_12"/>
<dbReference type="KEGG" id="sbu:SpiBuddy_3053"/>
<evidence type="ECO:0000259" key="6">
    <source>
        <dbReference type="PROSITE" id="PS50059"/>
    </source>
</evidence>
<evidence type="ECO:0000256" key="3">
    <source>
        <dbReference type="ARBA" id="ARBA00023235"/>
    </source>
</evidence>
<dbReference type="PANTHER" id="PTHR45625">
    <property type="entry name" value="PEPTIDYL-PROLYL CIS-TRANS ISOMERASE-RELATED"/>
    <property type="match status" value="1"/>
</dbReference>
<keyword evidence="2 4" id="KW-0697">Rotamase</keyword>
<protein>
    <recommendedName>
        <fullName evidence="5">Peptidyl-prolyl cis-trans isomerase</fullName>
        <ecNumber evidence="5">5.2.1.8</ecNumber>
    </recommendedName>
</protein>
<gene>
    <name evidence="8" type="ordered locus">SpiBuddy_3053</name>
</gene>
<dbReference type="EMBL" id="CP002541">
    <property type="protein sequence ID" value="ADY14858.1"/>
    <property type="molecule type" value="Genomic_DNA"/>
</dbReference>
<evidence type="ECO:0000256" key="4">
    <source>
        <dbReference type="PROSITE-ProRule" id="PRU00277"/>
    </source>
</evidence>
<dbReference type="OrthoDB" id="9807797at2"/>
<dbReference type="PRINTS" id="PR00153">
    <property type="entry name" value="CSAPPISMRASE"/>
</dbReference>
<dbReference type="Proteomes" id="UP000008466">
    <property type="component" value="Chromosome"/>
</dbReference>
<dbReference type="InterPro" id="IPR044666">
    <property type="entry name" value="Cyclophilin_A-like"/>
</dbReference>
<dbReference type="eggNOG" id="COG0545">
    <property type="taxonomic scope" value="Bacteria"/>
</dbReference>
<keyword evidence="3 4" id="KW-0413">Isomerase</keyword>
<dbReference type="eggNOG" id="COG0652">
    <property type="taxonomic scope" value="Bacteria"/>
</dbReference>
<dbReference type="InterPro" id="IPR029000">
    <property type="entry name" value="Cyclophilin-like_dom_sf"/>
</dbReference>
<evidence type="ECO:0000313" key="8">
    <source>
        <dbReference type="EMBL" id="ADY14858.1"/>
    </source>
</evidence>
<dbReference type="STRING" id="158189.SpiBuddy_3053"/>
<evidence type="ECO:0000313" key="9">
    <source>
        <dbReference type="Proteomes" id="UP000008466"/>
    </source>
</evidence>
<dbReference type="Gene3D" id="3.10.50.40">
    <property type="match status" value="1"/>
</dbReference>
<dbReference type="InterPro" id="IPR046357">
    <property type="entry name" value="PPIase_dom_sf"/>
</dbReference>
<evidence type="ECO:0000259" key="7">
    <source>
        <dbReference type="PROSITE" id="PS50072"/>
    </source>
</evidence>
<sequence length="316" mass="34447">METKNLTDGLYAVLHTNKGDITLLLEYEKTPMTVANFIGLAEGTLNINGKNKPFYSNIKFHRVIENFMIQSGCPKGNGTGGPGYTFPDEFDDSLKHTGPGVLSMANAGPGTNGSQFFITHVATPWLDGKHSVFGRVVEGLDVVNAIAQGDSIKTVEIVRKGSQAEAFVVSREAFTQYVLAAEEKNHKRESNEKAKLEDELKNRWPDAILTSSGLRYVVKKAGDGKKSPVQGQKVTVHYTGSLLDGRIFDSSVRRGSPAQFAIGEVIEGWNEALMTMSAGEQRTLIIPPDLGYGTMGYPGVIPPNSYLVFDVELIKF</sequence>
<evidence type="ECO:0000256" key="2">
    <source>
        <dbReference type="ARBA" id="ARBA00023110"/>
    </source>
</evidence>
<dbReference type="SUPFAM" id="SSF54534">
    <property type="entry name" value="FKBP-like"/>
    <property type="match status" value="1"/>
</dbReference>
<dbReference type="Gene3D" id="2.40.100.10">
    <property type="entry name" value="Cyclophilin-like"/>
    <property type="match status" value="1"/>
</dbReference>
<dbReference type="PROSITE" id="PS50059">
    <property type="entry name" value="FKBP_PPIASE"/>
    <property type="match status" value="1"/>
</dbReference>
<comment type="similarity">
    <text evidence="5">Belongs to the FKBP-type PPIase family.</text>
</comment>
<keyword evidence="9" id="KW-1185">Reference proteome</keyword>
<proteinExistence type="inferred from homology"/>
<dbReference type="SUPFAM" id="SSF50891">
    <property type="entry name" value="Cyclophilin-like"/>
    <property type="match status" value="1"/>
</dbReference>
<accession>F0RZV7</accession>
<evidence type="ECO:0000256" key="5">
    <source>
        <dbReference type="RuleBase" id="RU003915"/>
    </source>
</evidence>
<dbReference type="GO" id="GO:0003755">
    <property type="term" value="F:peptidyl-prolyl cis-trans isomerase activity"/>
    <property type="evidence" value="ECO:0007669"/>
    <property type="project" value="UniProtKB-UniRule"/>
</dbReference>
<dbReference type="PANTHER" id="PTHR45625:SF4">
    <property type="entry name" value="PEPTIDYLPROLYL ISOMERASE DOMAIN AND WD REPEAT-CONTAINING PROTEIN 1"/>
    <property type="match status" value="1"/>
</dbReference>
<dbReference type="Pfam" id="PF00254">
    <property type="entry name" value="FKBP_C"/>
    <property type="match status" value="1"/>
</dbReference>
<dbReference type="Pfam" id="PF00160">
    <property type="entry name" value="Pro_isomerase"/>
    <property type="match status" value="1"/>
</dbReference>
<feature type="domain" description="PPIase cyclophilin-type" evidence="7">
    <location>
        <begin position="15"/>
        <end position="148"/>
    </location>
</feature>
<dbReference type="CDD" id="cd00317">
    <property type="entry name" value="cyclophilin"/>
    <property type="match status" value="1"/>
</dbReference>
<dbReference type="FunFam" id="3.10.50.40:FF:000006">
    <property type="entry name" value="Peptidyl-prolyl cis-trans isomerase"/>
    <property type="match status" value="1"/>
</dbReference>
<feature type="domain" description="PPIase FKBP-type" evidence="6">
    <location>
        <begin position="231"/>
        <end position="316"/>
    </location>
</feature>